<evidence type="ECO:0000256" key="1">
    <source>
        <dbReference type="ARBA" id="ARBA00022741"/>
    </source>
</evidence>
<keyword evidence="2" id="KW-0067">ATP-binding</keyword>
<evidence type="ECO:0000313" key="7">
    <source>
        <dbReference type="Proteomes" id="UP001324993"/>
    </source>
</evidence>
<dbReference type="CDD" id="cd00156">
    <property type="entry name" value="REC"/>
    <property type="match status" value="1"/>
</dbReference>
<proteinExistence type="predicted"/>
<accession>A0ABZ0RHP3</accession>
<keyword evidence="3" id="KW-0597">Phosphoprotein</keyword>
<dbReference type="Proteomes" id="UP001324993">
    <property type="component" value="Chromosome"/>
</dbReference>
<gene>
    <name evidence="6" type="ORF">SH580_14875</name>
</gene>
<dbReference type="SUPFAM" id="SSF52172">
    <property type="entry name" value="CheY-like"/>
    <property type="match status" value="1"/>
</dbReference>
<dbReference type="Gene3D" id="3.40.50.300">
    <property type="entry name" value="P-loop containing nucleotide triphosphate hydrolases"/>
    <property type="match status" value="1"/>
</dbReference>
<feature type="domain" description="Response regulatory" evidence="5">
    <location>
        <begin position="4"/>
        <end position="118"/>
    </location>
</feature>
<dbReference type="EMBL" id="CP138858">
    <property type="protein sequence ID" value="WPJ94716.1"/>
    <property type="molecule type" value="Genomic_DNA"/>
</dbReference>
<organism evidence="6 7">
    <name type="scientific">Coraliomargarita algicola</name>
    <dbReference type="NCBI Taxonomy" id="3092156"/>
    <lineage>
        <taxon>Bacteria</taxon>
        <taxon>Pseudomonadati</taxon>
        <taxon>Verrucomicrobiota</taxon>
        <taxon>Opitutia</taxon>
        <taxon>Puniceicoccales</taxon>
        <taxon>Coraliomargaritaceae</taxon>
        <taxon>Coraliomargarita</taxon>
    </lineage>
</organism>
<evidence type="ECO:0000259" key="5">
    <source>
        <dbReference type="PROSITE" id="PS50110"/>
    </source>
</evidence>
<feature type="modified residue" description="4-aspartylphosphate" evidence="3">
    <location>
        <position position="53"/>
    </location>
</feature>
<dbReference type="PROSITE" id="PS50110">
    <property type="entry name" value="RESPONSE_REGULATORY"/>
    <property type="match status" value="1"/>
</dbReference>
<evidence type="ECO:0000313" key="6">
    <source>
        <dbReference type="EMBL" id="WPJ94716.1"/>
    </source>
</evidence>
<dbReference type="Pfam" id="PF00072">
    <property type="entry name" value="Response_reg"/>
    <property type="match status" value="1"/>
</dbReference>
<dbReference type="SMART" id="SM00448">
    <property type="entry name" value="REC"/>
    <property type="match status" value="1"/>
</dbReference>
<name>A0ABZ0RHP3_9BACT</name>
<dbReference type="PANTHER" id="PTHR32071">
    <property type="entry name" value="TRANSCRIPTIONAL REGULATORY PROTEIN"/>
    <property type="match status" value="1"/>
</dbReference>
<evidence type="ECO:0000256" key="2">
    <source>
        <dbReference type="ARBA" id="ARBA00022840"/>
    </source>
</evidence>
<feature type="domain" description="Sigma-54 factor interaction" evidence="4">
    <location>
        <begin position="183"/>
        <end position="362"/>
    </location>
</feature>
<evidence type="ECO:0000259" key="4">
    <source>
        <dbReference type="PROSITE" id="PS50045"/>
    </source>
</evidence>
<reference evidence="6 7" key="1">
    <citation type="submission" date="2023-11" db="EMBL/GenBank/DDBJ databases">
        <title>Coraliomargarita sp. nov., isolated from marine algae.</title>
        <authorList>
            <person name="Lee J.K."/>
            <person name="Baek J.H."/>
            <person name="Kim J.M."/>
            <person name="Choi D.G."/>
            <person name="Jeon C.O."/>
        </authorList>
    </citation>
    <scope>NUCLEOTIDE SEQUENCE [LARGE SCALE GENOMIC DNA]</scope>
    <source>
        <strain evidence="6 7">J2-16</strain>
    </source>
</reference>
<dbReference type="SUPFAM" id="SSF52540">
    <property type="entry name" value="P-loop containing nucleoside triphosphate hydrolases"/>
    <property type="match status" value="1"/>
</dbReference>
<dbReference type="PROSITE" id="PS50045">
    <property type="entry name" value="SIGMA54_INTERACT_4"/>
    <property type="match status" value="1"/>
</dbReference>
<dbReference type="InterPro" id="IPR002078">
    <property type="entry name" value="Sigma_54_int"/>
</dbReference>
<protein>
    <submittedName>
        <fullName evidence="6">Response regulator</fullName>
    </submittedName>
</protein>
<dbReference type="Gene3D" id="3.40.50.2300">
    <property type="match status" value="1"/>
</dbReference>
<dbReference type="RefSeq" id="WP_319831630.1">
    <property type="nucleotide sequence ID" value="NZ_CP138858.1"/>
</dbReference>
<evidence type="ECO:0000256" key="3">
    <source>
        <dbReference type="PROSITE-ProRule" id="PRU00169"/>
    </source>
</evidence>
<dbReference type="InterPro" id="IPR011006">
    <property type="entry name" value="CheY-like_superfamily"/>
</dbReference>
<dbReference type="InterPro" id="IPR001789">
    <property type="entry name" value="Sig_transdc_resp-reg_receiver"/>
</dbReference>
<dbReference type="Gene3D" id="1.10.8.60">
    <property type="match status" value="1"/>
</dbReference>
<sequence>MPYSVLILDDDADFNSLLTDIFEQADYIVTSITDPIEAVEVFRETEYDLVVTDHKMPDMTGAEFMKVIKEIKPEVPVIMVSGYLENDTIRELISEGVGGVFLKPLNIFSLMERTAELIEEAKKIENTSAHGVVDEDSSDAGVKFGFSFRSYPCKSGASASFAERLHSLRNFKSTLSLIGEPGMHYRSICEDIRGFYEGDVEQFIYLSAGSFDQEQALSLIEAAQQGGVERVTCVLLELETMNAEQKKLATTLAKHEGAFEGLDVVLRTIFCVSGDLDSLFDEGLIDENLYILMGTAEVRVPPLRECNVDVGVMAQQLVVEVAREKSLASVPRFERSARDLFRQHVWERNFEELRATVRKIVDQNPGDVITHAAVKSALRLTSGASPRTLFESHLSSQQVDYLRAAAILFGGDRSKAASFFDTDVVSIDAKIK</sequence>
<dbReference type="Pfam" id="PF14532">
    <property type="entry name" value="Sigma54_activ_2"/>
    <property type="match status" value="1"/>
</dbReference>
<keyword evidence="1" id="KW-0547">Nucleotide-binding</keyword>
<keyword evidence="7" id="KW-1185">Reference proteome</keyword>
<dbReference type="InterPro" id="IPR027417">
    <property type="entry name" value="P-loop_NTPase"/>
</dbReference>